<evidence type="ECO:0000313" key="2">
    <source>
        <dbReference type="EMBL" id="MCD7458034.1"/>
    </source>
</evidence>
<sequence>MAPKVRKGKGVAFSSHGSKRARRPSEEEHEDVSMTPPPLRRYGLHWVTKKEDRILTLDLDFMFNASGDCNLNMVREFLVNWMPKERLNQVKINGQIIEFAPKALNRLLGTPNVDPQPFVDMVKKPPYRNIRHTLCALTLLHGGLATNNLDYDPRGVDVTKTKEPEGINGPVLTVNEHNVRIDNMLSHLYSMQKFQLRMNSVTEEQLQYLNIDYPLSEHS</sequence>
<accession>A0ABS8SHL8</accession>
<dbReference type="EMBL" id="JACEIK010000492">
    <property type="protein sequence ID" value="MCD7458034.1"/>
    <property type="molecule type" value="Genomic_DNA"/>
</dbReference>
<name>A0ABS8SHL8_DATST</name>
<comment type="caution">
    <text evidence="2">The sequence shown here is derived from an EMBL/GenBank/DDBJ whole genome shotgun (WGS) entry which is preliminary data.</text>
</comment>
<proteinExistence type="predicted"/>
<gene>
    <name evidence="2" type="ORF">HAX54_036967</name>
</gene>
<keyword evidence="3" id="KW-1185">Reference proteome</keyword>
<organism evidence="2 3">
    <name type="scientific">Datura stramonium</name>
    <name type="common">Jimsonweed</name>
    <name type="synonym">Common thornapple</name>
    <dbReference type="NCBI Taxonomy" id="4076"/>
    <lineage>
        <taxon>Eukaryota</taxon>
        <taxon>Viridiplantae</taxon>
        <taxon>Streptophyta</taxon>
        <taxon>Embryophyta</taxon>
        <taxon>Tracheophyta</taxon>
        <taxon>Spermatophyta</taxon>
        <taxon>Magnoliopsida</taxon>
        <taxon>eudicotyledons</taxon>
        <taxon>Gunneridae</taxon>
        <taxon>Pentapetalae</taxon>
        <taxon>asterids</taxon>
        <taxon>lamiids</taxon>
        <taxon>Solanales</taxon>
        <taxon>Solanaceae</taxon>
        <taxon>Solanoideae</taxon>
        <taxon>Datureae</taxon>
        <taxon>Datura</taxon>
    </lineage>
</organism>
<evidence type="ECO:0000256" key="1">
    <source>
        <dbReference type="SAM" id="MobiDB-lite"/>
    </source>
</evidence>
<reference evidence="2 3" key="1">
    <citation type="journal article" date="2021" name="BMC Genomics">
        <title>Datura genome reveals duplications of psychoactive alkaloid biosynthetic genes and high mutation rate following tissue culture.</title>
        <authorList>
            <person name="Rajewski A."/>
            <person name="Carter-House D."/>
            <person name="Stajich J."/>
            <person name="Litt A."/>
        </authorList>
    </citation>
    <scope>NUCLEOTIDE SEQUENCE [LARGE SCALE GENOMIC DNA]</scope>
    <source>
        <strain evidence="2">AR-01</strain>
    </source>
</reference>
<evidence type="ECO:0000313" key="3">
    <source>
        <dbReference type="Proteomes" id="UP000823775"/>
    </source>
</evidence>
<feature type="region of interest" description="Disordered" evidence="1">
    <location>
        <begin position="1"/>
        <end position="35"/>
    </location>
</feature>
<protein>
    <submittedName>
        <fullName evidence="2">Uncharacterized protein</fullName>
    </submittedName>
</protein>
<dbReference type="Proteomes" id="UP000823775">
    <property type="component" value="Unassembled WGS sequence"/>
</dbReference>